<comment type="caution">
    <text evidence="2">The sequence shown here is derived from an EMBL/GenBank/DDBJ whole genome shotgun (WGS) entry which is preliminary data.</text>
</comment>
<gene>
    <name evidence="2" type="ORF">AK812_SmicGene19383</name>
</gene>
<dbReference type="Proteomes" id="UP000186817">
    <property type="component" value="Unassembled WGS sequence"/>
</dbReference>
<sequence length="351" mass="38773">MVQATLRRVTGDADEELIDAALGYIDPTTLVPITWPNRTTLAYTDGGEFGVAVESTAEHVNAGMDDVEGAGGDEPMPDPPEFEAERPAPVSDAVEAPVRPPQPDSVVTVNGVGLSMGSTLGALRAGCQYLGLSRPGYKQRCFQRLQVYVEKERLASEVQVAEQARSGDSREPNMQSMPQPPSEEARLLREITHLPFANWCSHCVAMKSVPDQHRLVPEGLAMNARKRLGFKTRSLANVFLDSARHKYKIEIGVVERTNASPRPKRFSSISEQWACGQALVAECRRSGHRQFELSDRTFLVKAIRAKVKRAEWLRRGNSWKLANDDAANQEEALQGAAFDDSAYRNPFLVEL</sequence>
<accession>A0A1Q9DSN2</accession>
<dbReference type="EMBL" id="LSRX01000405">
    <property type="protein sequence ID" value="OLP98177.1"/>
    <property type="molecule type" value="Genomic_DNA"/>
</dbReference>
<evidence type="ECO:0000313" key="3">
    <source>
        <dbReference type="Proteomes" id="UP000186817"/>
    </source>
</evidence>
<dbReference type="AlphaFoldDB" id="A0A1Q9DSN2"/>
<protein>
    <submittedName>
        <fullName evidence="2">Uncharacterized protein</fullName>
    </submittedName>
</protein>
<reference evidence="2 3" key="1">
    <citation type="submission" date="2016-02" db="EMBL/GenBank/DDBJ databases">
        <title>Genome analysis of coral dinoflagellate symbionts highlights evolutionary adaptations to a symbiotic lifestyle.</title>
        <authorList>
            <person name="Aranda M."/>
            <person name="Li Y."/>
            <person name="Liew Y.J."/>
            <person name="Baumgarten S."/>
            <person name="Simakov O."/>
            <person name="Wilson M."/>
            <person name="Piel J."/>
            <person name="Ashoor H."/>
            <person name="Bougouffa S."/>
            <person name="Bajic V.B."/>
            <person name="Ryu T."/>
            <person name="Ravasi T."/>
            <person name="Bayer T."/>
            <person name="Micklem G."/>
            <person name="Kim H."/>
            <person name="Bhak J."/>
            <person name="Lajeunesse T.C."/>
            <person name="Voolstra C.R."/>
        </authorList>
    </citation>
    <scope>NUCLEOTIDE SEQUENCE [LARGE SCALE GENOMIC DNA]</scope>
    <source>
        <strain evidence="2 3">CCMP2467</strain>
    </source>
</reference>
<dbReference type="OrthoDB" id="10304033at2759"/>
<evidence type="ECO:0000256" key="1">
    <source>
        <dbReference type="SAM" id="MobiDB-lite"/>
    </source>
</evidence>
<feature type="region of interest" description="Disordered" evidence="1">
    <location>
        <begin position="66"/>
        <end position="104"/>
    </location>
</feature>
<keyword evidence="3" id="KW-1185">Reference proteome</keyword>
<proteinExistence type="predicted"/>
<organism evidence="2 3">
    <name type="scientific">Symbiodinium microadriaticum</name>
    <name type="common">Dinoflagellate</name>
    <name type="synonym">Zooxanthella microadriatica</name>
    <dbReference type="NCBI Taxonomy" id="2951"/>
    <lineage>
        <taxon>Eukaryota</taxon>
        <taxon>Sar</taxon>
        <taxon>Alveolata</taxon>
        <taxon>Dinophyceae</taxon>
        <taxon>Suessiales</taxon>
        <taxon>Symbiodiniaceae</taxon>
        <taxon>Symbiodinium</taxon>
    </lineage>
</organism>
<name>A0A1Q9DSN2_SYMMI</name>
<evidence type="ECO:0000313" key="2">
    <source>
        <dbReference type="EMBL" id="OLP98177.1"/>
    </source>
</evidence>